<dbReference type="Proteomes" id="UP000316598">
    <property type="component" value="Unassembled WGS sequence"/>
</dbReference>
<comment type="caution">
    <text evidence="1">The sequence shown here is derived from an EMBL/GenBank/DDBJ whole genome shotgun (WGS) entry which is preliminary data.</text>
</comment>
<sequence>MGVVTAEEQITTTTAKIGYGEVAVNIKCRAERIPRGALEVHVTGHVQIACLRNRIGVVRGDSDLGDRTDE</sequence>
<gene>
    <name evidence="1" type="ORF">Pla22_28780</name>
</gene>
<evidence type="ECO:0000313" key="2">
    <source>
        <dbReference type="Proteomes" id="UP000316598"/>
    </source>
</evidence>
<accession>A0A5C5WH78</accession>
<dbReference type="AlphaFoldDB" id="A0A5C5WH78"/>
<reference evidence="1 2" key="1">
    <citation type="submission" date="2019-02" db="EMBL/GenBank/DDBJ databases">
        <title>Deep-cultivation of Planctomycetes and their phenomic and genomic characterization uncovers novel biology.</title>
        <authorList>
            <person name="Wiegand S."/>
            <person name="Jogler M."/>
            <person name="Boedeker C."/>
            <person name="Pinto D."/>
            <person name="Vollmers J."/>
            <person name="Rivas-Marin E."/>
            <person name="Kohn T."/>
            <person name="Peeters S.H."/>
            <person name="Heuer A."/>
            <person name="Rast P."/>
            <person name="Oberbeckmann S."/>
            <person name="Bunk B."/>
            <person name="Jeske O."/>
            <person name="Meyerdierks A."/>
            <person name="Storesund J.E."/>
            <person name="Kallscheuer N."/>
            <person name="Luecker S."/>
            <person name="Lage O.M."/>
            <person name="Pohl T."/>
            <person name="Merkel B.J."/>
            <person name="Hornburger P."/>
            <person name="Mueller R.-W."/>
            <person name="Bruemmer F."/>
            <person name="Labrenz M."/>
            <person name="Spormann A.M."/>
            <person name="Op Den Camp H."/>
            <person name="Overmann J."/>
            <person name="Amann R."/>
            <person name="Jetten M.S.M."/>
            <person name="Mascher T."/>
            <person name="Medema M.H."/>
            <person name="Devos D.P."/>
            <person name="Kaster A.-K."/>
            <person name="Ovreas L."/>
            <person name="Rohde M."/>
            <person name="Galperin M.Y."/>
            <person name="Jogler C."/>
        </authorList>
    </citation>
    <scope>NUCLEOTIDE SEQUENCE [LARGE SCALE GENOMIC DNA]</scope>
    <source>
        <strain evidence="1 2">Pla22</strain>
    </source>
</reference>
<dbReference type="EMBL" id="SJPI01000002">
    <property type="protein sequence ID" value="TWT50138.1"/>
    <property type="molecule type" value="Genomic_DNA"/>
</dbReference>
<keyword evidence="2" id="KW-1185">Reference proteome</keyword>
<name>A0A5C5WH78_9BACT</name>
<evidence type="ECO:0000313" key="1">
    <source>
        <dbReference type="EMBL" id="TWT50138.1"/>
    </source>
</evidence>
<proteinExistence type="predicted"/>
<organism evidence="1 2">
    <name type="scientific">Rubripirellula amarantea</name>
    <dbReference type="NCBI Taxonomy" id="2527999"/>
    <lineage>
        <taxon>Bacteria</taxon>
        <taxon>Pseudomonadati</taxon>
        <taxon>Planctomycetota</taxon>
        <taxon>Planctomycetia</taxon>
        <taxon>Pirellulales</taxon>
        <taxon>Pirellulaceae</taxon>
        <taxon>Rubripirellula</taxon>
    </lineage>
</organism>
<protein>
    <submittedName>
        <fullName evidence="1">Uncharacterized protein</fullName>
    </submittedName>
</protein>